<dbReference type="PANTHER" id="PTHR33908">
    <property type="entry name" value="MANNOSYLTRANSFERASE YKCB-RELATED"/>
    <property type="match status" value="1"/>
</dbReference>
<keyword evidence="5 8" id="KW-0812">Transmembrane</keyword>
<name>A0A1D3L4V1_9EURY</name>
<dbReference type="RefSeq" id="WP_071907547.1">
    <property type="nucleotide sequence ID" value="NZ_LT607756.1"/>
</dbReference>
<evidence type="ECO:0000256" key="2">
    <source>
        <dbReference type="ARBA" id="ARBA00022475"/>
    </source>
</evidence>
<evidence type="ECO:0000256" key="6">
    <source>
        <dbReference type="ARBA" id="ARBA00022989"/>
    </source>
</evidence>
<evidence type="ECO:0000256" key="8">
    <source>
        <dbReference type="SAM" id="Phobius"/>
    </source>
</evidence>
<dbReference type="STRING" id="118062.MCBB_1942"/>
<dbReference type="InterPro" id="IPR050297">
    <property type="entry name" value="LipidA_mod_glycosyltrf_83"/>
</dbReference>
<dbReference type="EMBL" id="LT607756">
    <property type="protein sequence ID" value="SCG86490.1"/>
    <property type="molecule type" value="Genomic_DNA"/>
</dbReference>
<feature type="transmembrane region" description="Helical" evidence="8">
    <location>
        <begin position="12"/>
        <end position="30"/>
    </location>
</feature>
<accession>A0A1D3L4V1</accession>
<evidence type="ECO:0000256" key="3">
    <source>
        <dbReference type="ARBA" id="ARBA00022676"/>
    </source>
</evidence>
<feature type="transmembrane region" description="Helical" evidence="8">
    <location>
        <begin position="267"/>
        <end position="289"/>
    </location>
</feature>
<keyword evidence="4" id="KW-0808">Transferase</keyword>
<dbReference type="GeneID" id="30412780"/>
<feature type="transmembrane region" description="Helical" evidence="8">
    <location>
        <begin position="296"/>
        <end position="314"/>
    </location>
</feature>
<feature type="transmembrane region" description="Helical" evidence="8">
    <location>
        <begin position="174"/>
        <end position="203"/>
    </location>
</feature>
<keyword evidence="10" id="KW-1185">Reference proteome</keyword>
<feature type="transmembrane region" description="Helical" evidence="8">
    <location>
        <begin position="361"/>
        <end position="379"/>
    </location>
</feature>
<sequence length="524" mass="58472">MKFGRKNFKGKLILIPALAAFLLALIPTITHNWPLSWDILYHVQYAKIYAQQGFTLTDPLLNAPTGQTIGYPPLFHLLLAALGTVLKVDYFQIARFMQPIIAMSIVLSVSYVAKKIYGEVAGLSAGFLLVSSYMLTRLVLPIPENLALIFLPLSVYFYYISITEKTLKYAVISGILFILVCLSHQAAILCLILVIIAFTLLEIILSRKITVLKNFGAFLSVGIILGIIGLIMLLILKPELLNSIIQNGTQAIGFGTKLNYNKTFSGIGYLSHLGALVSLFALVGAVVSIKLRSKKGLFVLTWIAVLFLLSKAYWFGINVISYRVLVYLLIPMVILGGFALSHMYYHLKDYKRFSSPRFRSSFLIAVLSLSMFFGVLTVTNSEMGVFYAKPASGNFQIAPPTTSEVELAGWFKSNGVKNESILTNNLYSGTLVSSYADMPLHYGFEYFNGSTPQSDFQKEGIGYIVLDKRLTLPSKNGTFYLQKENSEFYPMFYYTGDITSHLNEIVSSFAKLVYQNQDFLVFKV</sequence>
<dbReference type="AlphaFoldDB" id="A0A1D3L4V1"/>
<feature type="transmembrane region" description="Helical" evidence="8">
    <location>
        <begin position="93"/>
        <end position="114"/>
    </location>
</feature>
<keyword evidence="3" id="KW-0328">Glycosyltransferase</keyword>
<dbReference type="PANTHER" id="PTHR33908:SF11">
    <property type="entry name" value="MEMBRANE PROTEIN"/>
    <property type="match status" value="1"/>
</dbReference>
<evidence type="ECO:0000256" key="5">
    <source>
        <dbReference type="ARBA" id="ARBA00022692"/>
    </source>
</evidence>
<dbReference type="Proteomes" id="UP000094707">
    <property type="component" value="Chromosome I"/>
</dbReference>
<feature type="transmembrane region" description="Helical" evidence="8">
    <location>
        <begin position="146"/>
        <end position="162"/>
    </location>
</feature>
<feature type="transmembrane region" description="Helical" evidence="8">
    <location>
        <begin position="215"/>
        <end position="236"/>
    </location>
</feature>
<evidence type="ECO:0000313" key="10">
    <source>
        <dbReference type="Proteomes" id="UP000094707"/>
    </source>
</evidence>
<dbReference type="GO" id="GO:0008610">
    <property type="term" value="P:lipid biosynthetic process"/>
    <property type="evidence" value="ECO:0007669"/>
    <property type="project" value="UniProtKB-ARBA"/>
</dbReference>
<evidence type="ECO:0000313" key="9">
    <source>
        <dbReference type="EMBL" id="SCG86490.1"/>
    </source>
</evidence>
<dbReference type="GO" id="GO:0005886">
    <property type="term" value="C:plasma membrane"/>
    <property type="evidence" value="ECO:0007669"/>
    <property type="project" value="UniProtKB-SubCell"/>
</dbReference>
<reference evidence="9 10" key="1">
    <citation type="submission" date="2016-08" db="EMBL/GenBank/DDBJ databases">
        <authorList>
            <person name="Seilhamer J.J."/>
        </authorList>
    </citation>
    <scope>NUCLEOTIDE SEQUENCE [LARGE SCALE GENOMIC DNA]</scope>
    <source>
        <strain evidence="9">Buetzberg</strain>
    </source>
</reference>
<dbReference type="PATRIC" id="fig|129848.4.peg.1990"/>
<dbReference type="GO" id="GO:0016763">
    <property type="term" value="F:pentosyltransferase activity"/>
    <property type="evidence" value="ECO:0007669"/>
    <property type="project" value="TreeGrafter"/>
</dbReference>
<feature type="transmembrane region" description="Helical" evidence="8">
    <location>
        <begin position="320"/>
        <end position="340"/>
    </location>
</feature>
<gene>
    <name evidence="9" type="ORF">MCBB_1942</name>
</gene>
<proteinExistence type="predicted"/>
<evidence type="ECO:0000256" key="7">
    <source>
        <dbReference type="ARBA" id="ARBA00023136"/>
    </source>
</evidence>
<dbReference type="KEGG" id="mcub:MCBB_1942"/>
<keyword evidence="2" id="KW-1003">Cell membrane</keyword>
<keyword evidence="6 8" id="KW-1133">Transmembrane helix</keyword>
<dbReference type="OrthoDB" id="71268at2157"/>
<evidence type="ECO:0000256" key="1">
    <source>
        <dbReference type="ARBA" id="ARBA00004651"/>
    </source>
</evidence>
<evidence type="ECO:0000256" key="4">
    <source>
        <dbReference type="ARBA" id="ARBA00022679"/>
    </source>
</evidence>
<comment type="subcellular location">
    <subcellularLocation>
        <location evidence="1">Cell membrane</location>
        <topology evidence="1">Multi-pass membrane protein</topology>
    </subcellularLocation>
</comment>
<protein>
    <submittedName>
        <fullName evidence="9">Uncharacterized protein</fullName>
    </submittedName>
</protein>
<organism evidence="9 10">
    <name type="scientific">Methanobacterium congolense</name>
    <dbReference type="NCBI Taxonomy" id="118062"/>
    <lineage>
        <taxon>Archaea</taxon>
        <taxon>Methanobacteriati</taxon>
        <taxon>Methanobacteriota</taxon>
        <taxon>Methanomada group</taxon>
        <taxon>Methanobacteria</taxon>
        <taxon>Methanobacteriales</taxon>
        <taxon>Methanobacteriaceae</taxon>
        <taxon>Methanobacterium</taxon>
    </lineage>
</organism>
<keyword evidence="7 8" id="KW-0472">Membrane</keyword>